<feature type="compositionally biased region" description="Low complexity" evidence="1">
    <location>
        <begin position="37"/>
        <end position="55"/>
    </location>
</feature>
<feature type="transmembrane region" description="Helical" evidence="2">
    <location>
        <begin position="135"/>
        <end position="154"/>
    </location>
</feature>
<protein>
    <submittedName>
        <fullName evidence="4">Zinc-ribbon domain-containing protein</fullName>
    </submittedName>
</protein>
<organism evidence="4 5">
    <name type="scientific">Faecalicatena fissicatena</name>
    <dbReference type="NCBI Taxonomy" id="290055"/>
    <lineage>
        <taxon>Bacteria</taxon>
        <taxon>Bacillati</taxon>
        <taxon>Bacillota</taxon>
        <taxon>Clostridia</taxon>
        <taxon>Lachnospirales</taxon>
        <taxon>Lachnospiraceae</taxon>
        <taxon>Faecalicatena</taxon>
    </lineage>
</organism>
<dbReference type="RefSeq" id="WP_205155709.1">
    <property type="nucleotide sequence ID" value="NZ_JACLYY010000002.1"/>
</dbReference>
<keyword evidence="5" id="KW-1185">Reference proteome</keyword>
<evidence type="ECO:0000313" key="4">
    <source>
        <dbReference type="EMBL" id="MBM6737165.1"/>
    </source>
</evidence>
<keyword evidence="2" id="KW-1133">Transmembrane helix</keyword>
<dbReference type="Proteomes" id="UP000716906">
    <property type="component" value="Unassembled WGS sequence"/>
</dbReference>
<evidence type="ECO:0000313" key="5">
    <source>
        <dbReference type="Proteomes" id="UP000716906"/>
    </source>
</evidence>
<evidence type="ECO:0000259" key="3">
    <source>
        <dbReference type="Pfam" id="PF13240"/>
    </source>
</evidence>
<gene>
    <name evidence="4" type="ORF">H7U36_03460</name>
</gene>
<dbReference type="InterPro" id="IPR026870">
    <property type="entry name" value="Zinc_ribbon_dom"/>
</dbReference>
<dbReference type="EMBL" id="JACLYY010000002">
    <property type="protein sequence ID" value="MBM6737165.1"/>
    <property type="molecule type" value="Genomic_DNA"/>
</dbReference>
<feature type="region of interest" description="Disordered" evidence="1">
    <location>
        <begin position="29"/>
        <end position="120"/>
    </location>
</feature>
<accession>A0ABS2E6C3</accession>
<reference evidence="4 5" key="1">
    <citation type="journal article" date="2021" name="Sci. Rep.">
        <title>The distribution of antibiotic resistance genes in chicken gut microbiota commensals.</title>
        <authorList>
            <person name="Juricova H."/>
            <person name="Matiasovicova J."/>
            <person name="Kubasova T."/>
            <person name="Cejkova D."/>
            <person name="Rychlik I."/>
        </authorList>
    </citation>
    <scope>NUCLEOTIDE SEQUENCE [LARGE SCALE GENOMIC DNA]</scope>
    <source>
        <strain evidence="4 5">An773</strain>
    </source>
</reference>
<dbReference type="Pfam" id="PF13240">
    <property type="entry name" value="Zn_Ribbon_1"/>
    <property type="match status" value="1"/>
</dbReference>
<feature type="compositionally biased region" description="Polar residues" evidence="1">
    <location>
        <begin position="100"/>
        <end position="120"/>
    </location>
</feature>
<sequence length="486" mass="53493">MLICPNCGTANTDDSKFCEGCGTKLEGVARQAPGGSEEINAQPAAEPENAPNMEPDGGAAAEPTVEPGAEPAEEQTEPAMGPEPEQWQPEHADQGYDPNMGQSFEQNMPQGFDQDFTQNMAAGGAPRKKMSRLQLAVILEAACLVLLIVVFFAVGNSRSSAGSVAEKYFKAYVDQDWEEAYSMLEIPEGTFIQEDQYEQIMDASEQPEITNFQVQESVGDVEDGITRTFTVNYSINGQGQSSTTVTVVRQSRKSMLFFDTWKVSADGLIAQDYSIYVPQGAQAAVDGVQLTEEQLSGDSEGMDCYQISIFNGTHSIQVEAPWFETYEGQFDTLSQGEYTVSGLSLSDDGEQAVESKLQEALQAYYQAALAGKSFDEVKDLFAEGAADSNEDAYDRLRDDLEATDYSAPKQIQFSGFRCQVYDGDSYNGSLQAELEYDYNVSYTYTYTYSGRTEDRTNDGSSYADARFVYDGDTYKLLSFDPGYVWY</sequence>
<evidence type="ECO:0000256" key="1">
    <source>
        <dbReference type="SAM" id="MobiDB-lite"/>
    </source>
</evidence>
<keyword evidence="2" id="KW-0472">Membrane</keyword>
<keyword evidence="2" id="KW-0812">Transmembrane</keyword>
<feature type="domain" description="Zinc-ribbon" evidence="3">
    <location>
        <begin position="4"/>
        <end position="25"/>
    </location>
</feature>
<proteinExistence type="predicted"/>
<evidence type="ECO:0000256" key="2">
    <source>
        <dbReference type="SAM" id="Phobius"/>
    </source>
</evidence>
<comment type="caution">
    <text evidence="4">The sequence shown here is derived from an EMBL/GenBank/DDBJ whole genome shotgun (WGS) entry which is preliminary data.</text>
</comment>
<name>A0ABS2E6C3_9FIRM</name>